<dbReference type="Proteomes" id="UP000000607">
    <property type="component" value="Chromosome"/>
</dbReference>
<dbReference type="Gene3D" id="1.20.120.520">
    <property type="entry name" value="nmb1532 protein domain like"/>
    <property type="match status" value="1"/>
</dbReference>
<name>Q65S93_MANSM</name>
<evidence type="ECO:0000259" key="1">
    <source>
        <dbReference type="Pfam" id="PF01814"/>
    </source>
</evidence>
<dbReference type="KEGG" id="msu:MS1560"/>
<gene>
    <name evidence="2" type="ordered locus">MS1560</name>
</gene>
<organism evidence="2 3">
    <name type="scientific">Mannheimia succiniciproducens (strain KCTC 0769BP / MBEL55E)</name>
    <dbReference type="NCBI Taxonomy" id="221988"/>
    <lineage>
        <taxon>Bacteria</taxon>
        <taxon>Pseudomonadati</taxon>
        <taxon>Pseudomonadota</taxon>
        <taxon>Gammaproteobacteria</taxon>
        <taxon>Pasteurellales</taxon>
        <taxon>Pasteurellaceae</taxon>
        <taxon>Basfia</taxon>
    </lineage>
</organism>
<keyword evidence="3" id="KW-1185">Reference proteome</keyword>
<proteinExistence type="predicted"/>
<dbReference type="CDD" id="cd12108">
    <property type="entry name" value="Hr-like"/>
    <property type="match status" value="1"/>
</dbReference>
<accession>Q65S93</accession>
<dbReference type="HOGENOM" id="CLU_113668_0_0_6"/>
<dbReference type="InterPro" id="IPR012312">
    <property type="entry name" value="Hemerythrin-like"/>
</dbReference>
<evidence type="ECO:0000313" key="3">
    <source>
        <dbReference type="Proteomes" id="UP000000607"/>
    </source>
</evidence>
<dbReference type="EMBL" id="AE016827">
    <property type="protein sequence ID" value="AAU38167.1"/>
    <property type="molecule type" value="Genomic_DNA"/>
</dbReference>
<evidence type="ECO:0000313" key="2">
    <source>
        <dbReference type="EMBL" id="AAU38167.1"/>
    </source>
</evidence>
<dbReference type="STRING" id="221988.MS1560"/>
<feature type="domain" description="Hemerythrin-like" evidence="1">
    <location>
        <begin position="36"/>
        <end position="163"/>
    </location>
</feature>
<dbReference type="eggNOG" id="COG3945">
    <property type="taxonomic scope" value="Bacteria"/>
</dbReference>
<protein>
    <recommendedName>
        <fullName evidence="1">Hemerythrin-like domain-containing protein</fullName>
    </recommendedName>
</protein>
<dbReference type="Pfam" id="PF01814">
    <property type="entry name" value="Hemerythrin"/>
    <property type="match status" value="1"/>
</dbReference>
<reference evidence="2 3" key="1">
    <citation type="journal article" date="2004" name="Nat. Biotechnol.">
        <title>The genome sequence of the capnophilic rumen bacterium Mannheimia succiniciproducens.</title>
        <authorList>
            <person name="Hong S.H."/>
            <person name="Kim J.S."/>
            <person name="Lee S.Y."/>
            <person name="In Y.H."/>
            <person name="Choi S.S."/>
            <person name="Rih J.-K."/>
            <person name="Kim C.H."/>
            <person name="Jeong H."/>
            <person name="Hur C.G."/>
            <person name="Kim J.J."/>
        </authorList>
    </citation>
    <scope>NUCLEOTIDE SEQUENCE [LARGE SCALE GENOMIC DNA]</scope>
    <source>
        <strain evidence="3">KCTC 0769BP / MBEL55E</strain>
    </source>
</reference>
<dbReference type="AlphaFoldDB" id="Q65S93"/>
<sequence>MRSFSIFLGVMIRPTGNVMINIQPSALMQSATWAQPIEMLFACHGRVKNFCRQLGMLPDYLAENGVNQAVKNDVKQIITYFNVAAPLHHKDEESDFFPALLHYVPEAKTDILKLEAEHIGIHGIWEQLGVQLQELIDEKRTTIEQSLLDDYRAAYERHIALEEPLFELGQKHIPAEQLTAMGKIMAERRKVKNS</sequence>